<dbReference type="AlphaFoldDB" id="A0A6C0RDK9"/>
<dbReference type="InterPro" id="IPR046342">
    <property type="entry name" value="CBS_dom_sf"/>
</dbReference>
<protein>
    <submittedName>
        <fullName evidence="3">CBS domain-containing protein</fullName>
    </submittedName>
</protein>
<accession>A0A6C0RDK9</accession>
<dbReference type="EMBL" id="CP048409">
    <property type="protein sequence ID" value="QIA08614.1"/>
    <property type="molecule type" value="Genomic_DNA"/>
</dbReference>
<sequence>MAEKLISEVIPSVSSSETGRKALSHMDVYRVSHIPVVDDTKYMGLVSDKLIYDLNLVDAPISSALDKLNTTHAHRDQHIFELAIVMYKLKISVLPVLSEDHYYLGAITLYDLARRFANLFSLQEIGGVLVIEMNVSDYSVSQISQIVESNDVKILSFLLIVNPDRMFWM</sequence>
<reference evidence="3 4" key="1">
    <citation type="submission" date="2020-02" db="EMBL/GenBank/DDBJ databases">
        <title>Genome sequencing for Draconibacterium sp. strain M1.</title>
        <authorList>
            <person name="Park S.-J."/>
        </authorList>
    </citation>
    <scope>NUCLEOTIDE SEQUENCE [LARGE SCALE GENOMIC DNA]</scope>
    <source>
        <strain evidence="3 4">M1</strain>
    </source>
</reference>
<keyword evidence="1" id="KW-0129">CBS domain</keyword>
<evidence type="ECO:0000256" key="1">
    <source>
        <dbReference type="PROSITE-ProRule" id="PRU00703"/>
    </source>
</evidence>
<dbReference type="SUPFAM" id="SSF54631">
    <property type="entry name" value="CBS-domain pair"/>
    <property type="match status" value="1"/>
</dbReference>
<dbReference type="Pfam" id="PF00571">
    <property type="entry name" value="CBS"/>
    <property type="match status" value="2"/>
</dbReference>
<evidence type="ECO:0000313" key="3">
    <source>
        <dbReference type="EMBL" id="QIA08614.1"/>
    </source>
</evidence>
<gene>
    <name evidence="3" type="ORF">G0Q07_13210</name>
</gene>
<evidence type="ECO:0000259" key="2">
    <source>
        <dbReference type="PROSITE" id="PS51371"/>
    </source>
</evidence>
<dbReference type="RefSeq" id="WP_163346723.1">
    <property type="nucleotide sequence ID" value="NZ_CP048409.1"/>
</dbReference>
<dbReference type="Gene3D" id="3.10.580.10">
    <property type="entry name" value="CBS-domain"/>
    <property type="match status" value="1"/>
</dbReference>
<feature type="domain" description="CBS" evidence="2">
    <location>
        <begin position="6"/>
        <end position="63"/>
    </location>
</feature>
<dbReference type="KEGG" id="drc:G0Q07_13210"/>
<keyword evidence="4" id="KW-1185">Reference proteome</keyword>
<dbReference type="PROSITE" id="PS51371">
    <property type="entry name" value="CBS"/>
    <property type="match status" value="1"/>
</dbReference>
<organism evidence="3 4">
    <name type="scientific">Draconibacterium halophilum</name>
    <dbReference type="NCBI Taxonomy" id="2706887"/>
    <lineage>
        <taxon>Bacteria</taxon>
        <taxon>Pseudomonadati</taxon>
        <taxon>Bacteroidota</taxon>
        <taxon>Bacteroidia</taxon>
        <taxon>Marinilabiliales</taxon>
        <taxon>Prolixibacteraceae</taxon>
        <taxon>Draconibacterium</taxon>
    </lineage>
</organism>
<evidence type="ECO:0000313" key="4">
    <source>
        <dbReference type="Proteomes" id="UP000474630"/>
    </source>
</evidence>
<dbReference type="InterPro" id="IPR000644">
    <property type="entry name" value="CBS_dom"/>
</dbReference>
<name>A0A6C0RDK9_9BACT</name>
<proteinExistence type="predicted"/>
<dbReference type="Proteomes" id="UP000474630">
    <property type="component" value="Chromosome"/>
</dbReference>